<dbReference type="SUPFAM" id="SSF57850">
    <property type="entry name" value="RING/U-box"/>
    <property type="match status" value="1"/>
</dbReference>
<dbReference type="PANTHER" id="PTHR45676">
    <property type="entry name" value="RING-H2 FINGER PROTEIN ATL51-RELATED"/>
    <property type="match status" value="1"/>
</dbReference>
<evidence type="ECO:0000256" key="2">
    <source>
        <dbReference type="SAM" id="MobiDB-lite"/>
    </source>
</evidence>
<keyword evidence="5" id="KW-1185">Reference proteome</keyword>
<dbReference type="GO" id="GO:0016567">
    <property type="term" value="P:protein ubiquitination"/>
    <property type="evidence" value="ECO:0007669"/>
    <property type="project" value="TreeGrafter"/>
</dbReference>
<evidence type="ECO:0000259" key="3">
    <source>
        <dbReference type="PROSITE" id="PS50089"/>
    </source>
</evidence>
<dbReference type="PROSITE" id="PS50089">
    <property type="entry name" value="ZF_RING_2"/>
    <property type="match status" value="1"/>
</dbReference>
<dbReference type="Gene3D" id="3.30.40.10">
    <property type="entry name" value="Zinc/RING finger domain, C3HC4 (zinc finger)"/>
    <property type="match status" value="1"/>
</dbReference>
<dbReference type="SMART" id="SM00184">
    <property type="entry name" value="RING"/>
    <property type="match status" value="1"/>
</dbReference>
<evidence type="ECO:0000313" key="5">
    <source>
        <dbReference type="Proteomes" id="UP000298652"/>
    </source>
</evidence>
<dbReference type="Gramene" id="TKW20829">
    <property type="protein sequence ID" value="TKW20829"/>
    <property type="gene ID" value="SEVIR_4G114800v2"/>
</dbReference>
<dbReference type="GO" id="GO:0008270">
    <property type="term" value="F:zinc ion binding"/>
    <property type="evidence" value="ECO:0007669"/>
    <property type="project" value="UniProtKB-KW"/>
</dbReference>
<evidence type="ECO:0000313" key="4">
    <source>
        <dbReference type="EMBL" id="TKW20829.1"/>
    </source>
</evidence>
<feature type="region of interest" description="Disordered" evidence="2">
    <location>
        <begin position="1"/>
        <end position="57"/>
    </location>
</feature>
<dbReference type="Proteomes" id="UP000298652">
    <property type="component" value="Chromosome 4"/>
</dbReference>
<name>A0A4U6V268_SETVI</name>
<dbReference type="InterPro" id="IPR013083">
    <property type="entry name" value="Znf_RING/FYVE/PHD"/>
</dbReference>
<feature type="domain" description="RING-type" evidence="3">
    <location>
        <begin position="85"/>
        <end position="127"/>
    </location>
</feature>
<protein>
    <recommendedName>
        <fullName evidence="3">RING-type domain-containing protein</fullName>
    </recommendedName>
</protein>
<evidence type="ECO:0000256" key="1">
    <source>
        <dbReference type="PROSITE-ProRule" id="PRU00175"/>
    </source>
</evidence>
<keyword evidence="1" id="KW-0862">Zinc</keyword>
<organism evidence="4 5">
    <name type="scientific">Setaria viridis</name>
    <name type="common">Green bristlegrass</name>
    <name type="synonym">Setaria italica subsp. viridis</name>
    <dbReference type="NCBI Taxonomy" id="4556"/>
    <lineage>
        <taxon>Eukaryota</taxon>
        <taxon>Viridiplantae</taxon>
        <taxon>Streptophyta</taxon>
        <taxon>Embryophyta</taxon>
        <taxon>Tracheophyta</taxon>
        <taxon>Spermatophyta</taxon>
        <taxon>Magnoliopsida</taxon>
        <taxon>Liliopsida</taxon>
        <taxon>Poales</taxon>
        <taxon>Poaceae</taxon>
        <taxon>PACMAD clade</taxon>
        <taxon>Panicoideae</taxon>
        <taxon>Panicodae</taxon>
        <taxon>Paniceae</taxon>
        <taxon>Cenchrinae</taxon>
        <taxon>Setaria</taxon>
    </lineage>
</organism>
<dbReference type="EMBL" id="CM016555">
    <property type="protein sequence ID" value="TKW20829.1"/>
    <property type="molecule type" value="Genomic_DNA"/>
</dbReference>
<reference evidence="4" key="1">
    <citation type="submission" date="2019-03" db="EMBL/GenBank/DDBJ databases">
        <title>WGS assembly of Setaria viridis.</title>
        <authorList>
            <person name="Huang P."/>
            <person name="Jenkins J."/>
            <person name="Grimwood J."/>
            <person name="Barry K."/>
            <person name="Healey A."/>
            <person name="Mamidi S."/>
            <person name="Sreedasyam A."/>
            <person name="Shu S."/>
            <person name="Feldman M."/>
            <person name="Wu J."/>
            <person name="Yu Y."/>
            <person name="Chen C."/>
            <person name="Johnson J."/>
            <person name="Rokhsar D."/>
            <person name="Baxter I."/>
            <person name="Schmutz J."/>
            <person name="Brutnell T."/>
            <person name="Kellogg E."/>
        </authorList>
    </citation>
    <scope>NUCLEOTIDE SEQUENCE [LARGE SCALE GENOMIC DNA]</scope>
</reference>
<feature type="compositionally biased region" description="Low complexity" evidence="2">
    <location>
        <begin position="46"/>
        <end position="57"/>
    </location>
</feature>
<dbReference type="Pfam" id="PF13639">
    <property type="entry name" value="zf-RING_2"/>
    <property type="match status" value="1"/>
</dbReference>
<proteinExistence type="predicted"/>
<keyword evidence="1" id="KW-0863">Zinc-finger</keyword>
<gene>
    <name evidence="4" type="ORF">SEVIR_4G114800v2</name>
</gene>
<keyword evidence="1" id="KW-0479">Metal-binding</keyword>
<dbReference type="PANTHER" id="PTHR45676:SF61">
    <property type="entry name" value="RING-TYPE DOMAIN-CONTAINING PROTEIN"/>
    <property type="match status" value="1"/>
</dbReference>
<dbReference type="OMA" id="SAPICDQ"/>
<dbReference type="InterPro" id="IPR001841">
    <property type="entry name" value="Znf_RING"/>
</dbReference>
<accession>A0A4U6V268</accession>
<sequence>MTRVEGGGGGTGVALEPAGSAPICDQPPPAEGVGGGGQQRFPVVGPPATTLAAHSAPAAPVAPVAAPYASPGGRRGGQGSETVVCAICLEPLRGEQPCSEVPACRHTFHRDCVGAWARSSNNCPLCRVTIVPSSVRRHP</sequence>
<feature type="compositionally biased region" description="Gly residues" evidence="2">
    <location>
        <begin position="1"/>
        <end position="12"/>
    </location>
</feature>
<dbReference type="AlphaFoldDB" id="A0A4U6V268"/>